<feature type="transmembrane region" description="Helical" evidence="1">
    <location>
        <begin position="278"/>
        <end position="296"/>
    </location>
</feature>
<feature type="transmembrane region" description="Helical" evidence="1">
    <location>
        <begin position="240"/>
        <end position="258"/>
    </location>
</feature>
<dbReference type="RefSeq" id="WP_341726303.1">
    <property type="nucleotide sequence ID" value="NZ_JBBWWT010000005.1"/>
</dbReference>
<protein>
    <submittedName>
        <fullName evidence="2">Uncharacterized protein</fullName>
    </submittedName>
</protein>
<gene>
    <name evidence="2" type="ORF">AAD027_12260</name>
</gene>
<keyword evidence="1" id="KW-1133">Transmembrane helix</keyword>
<comment type="caution">
    <text evidence="2">The sequence shown here is derived from an EMBL/GenBank/DDBJ whole genome shotgun (WGS) entry which is preliminary data.</text>
</comment>
<proteinExistence type="predicted"/>
<reference evidence="2 3" key="1">
    <citation type="submission" date="2024-04" db="EMBL/GenBank/DDBJ databases">
        <title>Draft genome sequence of Pseudoxanthomonas putridarboris WD12.</title>
        <authorList>
            <person name="Oh J."/>
        </authorList>
    </citation>
    <scope>NUCLEOTIDE SEQUENCE [LARGE SCALE GENOMIC DNA]</scope>
    <source>
        <strain evidence="2 3">WD12</strain>
    </source>
</reference>
<feature type="transmembrane region" description="Helical" evidence="1">
    <location>
        <begin position="45"/>
        <end position="65"/>
    </location>
</feature>
<name>A0ABU9J2K8_9GAMM</name>
<organism evidence="2 3">
    <name type="scientific">Pseudoxanthomonas putridarboris</name>
    <dbReference type="NCBI Taxonomy" id="752605"/>
    <lineage>
        <taxon>Bacteria</taxon>
        <taxon>Pseudomonadati</taxon>
        <taxon>Pseudomonadota</taxon>
        <taxon>Gammaproteobacteria</taxon>
        <taxon>Lysobacterales</taxon>
        <taxon>Lysobacteraceae</taxon>
        <taxon>Pseudoxanthomonas</taxon>
    </lineage>
</organism>
<keyword evidence="3" id="KW-1185">Reference proteome</keyword>
<evidence type="ECO:0000313" key="3">
    <source>
        <dbReference type="Proteomes" id="UP001459204"/>
    </source>
</evidence>
<keyword evidence="1" id="KW-0472">Membrane</keyword>
<feature type="transmembrane region" description="Helical" evidence="1">
    <location>
        <begin position="6"/>
        <end position="25"/>
    </location>
</feature>
<feature type="transmembrane region" description="Helical" evidence="1">
    <location>
        <begin position="175"/>
        <end position="196"/>
    </location>
</feature>
<sequence>MTRTTWVLAVSLLVALIAPLAWGMVEWLRSRRHAPQAASTTTWQWKAVLGSMLLYVLAFNLTFFVQELFLVVPKALTPGLQPTLYHNNHGWEGEHPLAALFQGTGALATFVVGLLCLWAARRGAGRTPARRMALVWMAYCGLLMALPQVVIGALSGASDVGMAMDYLGLSLPAKTLAAGIALAAIPWVALSLRPPVLEVAEDVSSSATPATGAKRIFMLVTLPALLAVVAILPFRVPREWLEVVLLPVLVTVPGIAWMQAGAWRAKEAMPSVRGRWPLAGLLLATLALLVVFQWILRPGIAFH</sequence>
<accession>A0ABU9J2K8</accession>
<dbReference type="Proteomes" id="UP001459204">
    <property type="component" value="Unassembled WGS sequence"/>
</dbReference>
<feature type="transmembrane region" description="Helical" evidence="1">
    <location>
        <begin position="97"/>
        <end position="120"/>
    </location>
</feature>
<evidence type="ECO:0000313" key="2">
    <source>
        <dbReference type="EMBL" id="MEL1265131.1"/>
    </source>
</evidence>
<dbReference type="EMBL" id="JBBWWT010000005">
    <property type="protein sequence ID" value="MEL1265131.1"/>
    <property type="molecule type" value="Genomic_DNA"/>
</dbReference>
<feature type="transmembrane region" description="Helical" evidence="1">
    <location>
        <begin position="132"/>
        <end position="155"/>
    </location>
</feature>
<keyword evidence="1" id="KW-0812">Transmembrane</keyword>
<feature type="transmembrane region" description="Helical" evidence="1">
    <location>
        <begin position="216"/>
        <end position="234"/>
    </location>
</feature>
<evidence type="ECO:0000256" key="1">
    <source>
        <dbReference type="SAM" id="Phobius"/>
    </source>
</evidence>